<name>A0A3P3YFH5_PLABS</name>
<feature type="compositionally biased region" description="Basic residues" evidence="3">
    <location>
        <begin position="180"/>
        <end position="190"/>
    </location>
</feature>
<dbReference type="GO" id="GO:0007064">
    <property type="term" value="P:mitotic sister chromatid cohesion"/>
    <property type="evidence" value="ECO:0007669"/>
    <property type="project" value="InterPro"/>
</dbReference>
<reference evidence="4 5" key="1">
    <citation type="submission" date="2018-03" db="EMBL/GenBank/DDBJ databases">
        <authorList>
            <person name="Fogelqvist J."/>
        </authorList>
    </citation>
    <scope>NUCLEOTIDE SEQUENCE [LARGE SCALE GENOMIC DNA]</scope>
</reference>
<dbReference type="PANTHER" id="PTHR12663:SF0">
    <property type="entry name" value="PRECOCIOUS DISSOCIATION OF SISTERS 5, ISOFORM A"/>
    <property type="match status" value="1"/>
</dbReference>
<dbReference type="InterPro" id="IPR039776">
    <property type="entry name" value="Pds5"/>
</dbReference>
<dbReference type="EMBL" id="OVEO01000010">
    <property type="protein sequence ID" value="SPQ98936.1"/>
    <property type="molecule type" value="Genomic_DNA"/>
</dbReference>
<evidence type="ECO:0000313" key="5">
    <source>
        <dbReference type="Proteomes" id="UP000290189"/>
    </source>
</evidence>
<gene>
    <name evidence="4" type="ORF">PLBR_LOCUS6151</name>
</gene>
<dbReference type="CDD" id="cd20404">
    <property type="entry name" value="Tudor_Agenet_AtEML-like"/>
    <property type="match status" value="1"/>
</dbReference>
<evidence type="ECO:0000313" key="4">
    <source>
        <dbReference type="EMBL" id="SPQ98936.1"/>
    </source>
</evidence>
<geneLocation type="mitochondrion" evidence="4"/>
<accession>A0A3P3YFH5</accession>
<feature type="region of interest" description="Disordered" evidence="3">
    <location>
        <begin position="120"/>
        <end position="246"/>
    </location>
</feature>
<dbReference type="GO" id="GO:0005634">
    <property type="term" value="C:nucleus"/>
    <property type="evidence" value="ECO:0007669"/>
    <property type="project" value="UniProtKB-SubCell"/>
</dbReference>
<proteinExistence type="predicted"/>
<keyword evidence="2" id="KW-0539">Nucleus</keyword>
<dbReference type="PANTHER" id="PTHR12663">
    <property type="entry name" value="ANDROGEN INDUCED INHIBITOR OF PROLIFERATION AS3 / PDS5-RELATED"/>
    <property type="match status" value="1"/>
</dbReference>
<keyword evidence="4" id="KW-0496">Mitochondrion</keyword>
<feature type="compositionally biased region" description="Basic and acidic residues" evidence="3">
    <location>
        <begin position="192"/>
        <end position="201"/>
    </location>
</feature>
<evidence type="ECO:0000256" key="3">
    <source>
        <dbReference type="SAM" id="MobiDB-lite"/>
    </source>
</evidence>
<dbReference type="Proteomes" id="UP000290189">
    <property type="component" value="Unassembled WGS sequence"/>
</dbReference>
<comment type="subcellular location">
    <subcellularLocation>
        <location evidence="1">Nucleus</location>
    </subcellularLocation>
</comment>
<protein>
    <recommendedName>
        <fullName evidence="6">Tudor domain-containing protein</fullName>
    </recommendedName>
</protein>
<dbReference type="GO" id="GO:0000785">
    <property type="term" value="C:chromatin"/>
    <property type="evidence" value="ECO:0007669"/>
    <property type="project" value="TreeGrafter"/>
</dbReference>
<dbReference type="Gene3D" id="2.30.30.140">
    <property type="match status" value="1"/>
</dbReference>
<evidence type="ECO:0000256" key="2">
    <source>
        <dbReference type="ARBA" id="ARBA00023242"/>
    </source>
</evidence>
<dbReference type="SUPFAM" id="SSF63748">
    <property type="entry name" value="Tudor/PWWP/MBT"/>
    <property type="match status" value="1"/>
</dbReference>
<feature type="compositionally biased region" description="Acidic residues" evidence="3">
    <location>
        <begin position="216"/>
        <end position="229"/>
    </location>
</feature>
<dbReference type="GO" id="GO:0006281">
    <property type="term" value="P:DNA repair"/>
    <property type="evidence" value="ECO:0007669"/>
    <property type="project" value="TreeGrafter"/>
</dbReference>
<feature type="compositionally biased region" description="Basic and acidic residues" evidence="3">
    <location>
        <begin position="155"/>
        <end position="165"/>
    </location>
</feature>
<organism evidence="4 5">
    <name type="scientific">Plasmodiophora brassicae</name>
    <name type="common">Clubroot disease agent</name>
    <dbReference type="NCBI Taxonomy" id="37360"/>
    <lineage>
        <taxon>Eukaryota</taxon>
        <taxon>Sar</taxon>
        <taxon>Rhizaria</taxon>
        <taxon>Endomyxa</taxon>
        <taxon>Phytomyxea</taxon>
        <taxon>Plasmodiophorida</taxon>
        <taxon>Plasmodiophoridae</taxon>
        <taxon>Plasmodiophora</taxon>
    </lineage>
</organism>
<sequence>MTTDPYAALRALQDSGVFDQLRSRLFEHPIVQEQFASMQERLLSELRASPLLDVPQRMRQSRQPQIFNSFRLAVRNTSIATEIHEALCAALHHMMPVIYEAVDTALQRVDDVDEKPAIVNASSTEGKDPAASDDVPTAPPGNVEEQPVGVPGTTRMDEISGKDEESAVQVPASSSGSKPGKAKLKKRGRLIRAGDIDETESKRRRAGRQAKSAASDGDDRDDDSDEDDVDPRVTGHVNPDLGNQPDQAVNRRVRVWWPLDKTWYPGRITAYRARDSKHHIRYDDNEIEWLNLNKEKWKYK</sequence>
<evidence type="ECO:0008006" key="6">
    <source>
        <dbReference type="Google" id="ProtNLM"/>
    </source>
</evidence>
<dbReference type="AlphaFoldDB" id="A0A3P3YFH5"/>
<evidence type="ECO:0000256" key="1">
    <source>
        <dbReference type="ARBA" id="ARBA00004123"/>
    </source>
</evidence>